<dbReference type="SUPFAM" id="SSF46911">
    <property type="entry name" value="Ribosomal protein S18"/>
    <property type="match status" value="1"/>
</dbReference>
<dbReference type="EMBL" id="CAJFCV020000006">
    <property type="protein sequence ID" value="CAG9131805.1"/>
    <property type="molecule type" value="Genomic_DNA"/>
</dbReference>
<dbReference type="GO" id="GO:0032543">
    <property type="term" value="P:mitochondrial translation"/>
    <property type="evidence" value="ECO:0007669"/>
    <property type="project" value="InterPro"/>
</dbReference>
<dbReference type="EMBL" id="CAJFDI010000006">
    <property type="protein sequence ID" value="CAD5235423.1"/>
    <property type="molecule type" value="Genomic_DNA"/>
</dbReference>
<protein>
    <submittedName>
        <fullName evidence="1">(pine wood nematode) hypothetical protein</fullName>
    </submittedName>
</protein>
<dbReference type="Proteomes" id="UP000582659">
    <property type="component" value="Unassembled WGS sequence"/>
</dbReference>
<dbReference type="AlphaFoldDB" id="A0A1I7SA44"/>
<dbReference type="WBParaSite" id="BXY_0989100.1">
    <property type="protein sequence ID" value="BXY_0989100.1"/>
    <property type="gene ID" value="BXY_0989100"/>
</dbReference>
<reference evidence="2" key="2">
    <citation type="submission" date="2020-08" db="EMBL/GenBank/DDBJ databases">
        <authorList>
            <person name="Kikuchi T."/>
        </authorList>
    </citation>
    <scope>NUCLEOTIDE SEQUENCE</scope>
    <source>
        <strain evidence="1">Ka4C1</strain>
    </source>
</reference>
<evidence type="ECO:0000313" key="2">
    <source>
        <dbReference type="EMBL" id="CAG9131805.1"/>
    </source>
</evidence>
<gene>
    <name evidence="1" type="ORF">BXYJ_LOCUS15514</name>
</gene>
<evidence type="ECO:0000313" key="4">
    <source>
        <dbReference type="Proteomes" id="UP000659654"/>
    </source>
</evidence>
<reference evidence="5" key="1">
    <citation type="submission" date="2016-11" db="UniProtKB">
        <authorList>
            <consortium name="WormBaseParasite"/>
        </authorList>
    </citation>
    <scope>IDENTIFICATION</scope>
</reference>
<dbReference type="eggNOG" id="KOG4021">
    <property type="taxonomic scope" value="Eukaryota"/>
</dbReference>
<dbReference type="Gene3D" id="4.10.640.10">
    <property type="entry name" value="Ribosomal protein S18"/>
    <property type="match status" value="1"/>
</dbReference>
<evidence type="ECO:0000313" key="5">
    <source>
        <dbReference type="WBParaSite" id="BXY_0989100.1"/>
    </source>
</evidence>
<organism evidence="3 5">
    <name type="scientific">Bursaphelenchus xylophilus</name>
    <name type="common">Pinewood nematode worm</name>
    <name type="synonym">Aphelenchoides xylophilus</name>
    <dbReference type="NCBI Taxonomy" id="6326"/>
    <lineage>
        <taxon>Eukaryota</taxon>
        <taxon>Metazoa</taxon>
        <taxon>Ecdysozoa</taxon>
        <taxon>Nematoda</taxon>
        <taxon>Chromadorea</taxon>
        <taxon>Rhabditida</taxon>
        <taxon>Tylenchina</taxon>
        <taxon>Tylenchomorpha</taxon>
        <taxon>Aphelenchoidea</taxon>
        <taxon>Aphelenchoididae</taxon>
        <taxon>Bursaphelenchus</taxon>
    </lineage>
</organism>
<dbReference type="Proteomes" id="UP000095284">
    <property type="component" value="Unplaced"/>
</dbReference>
<dbReference type="GO" id="GO:0005739">
    <property type="term" value="C:mitochondrion"/>
    <property type="evidence" value="ECO:0007669"/>
    <property type="project" value="TreeGrafter"/>
</dbReference>
<dbReference type="PANTHER" id="PTHR13329">
    <property type="entry name" value="MITOCHONDRIAL RIBOSOMAL PROTEIN S18B"/>
    <property type="match status" value="1"/>
</dbReference>
<evidence type="ECO:0000313" key="1">
    <source>
        <dbReference type="EMBL" id="CAD5235423.1"/>
    </source>
</evidence>
<dbReference type="InterPro" id="IPR036870">
    <property type="entry name" value="Ribosomal_bS18_sf"/>
</dbReference>
<dbReference type="OrthoDB" id="21463at2759"/>
<evidence type="ECO:0000313" key="3">
    <source>
        <dbReference type="Proteomes" id="UP000095284"/>
    </source>
</evidence>
<dbReference type="Proteomes" id="UP000659654">
    <property type="component" value="Unassembled WGS sequence"/>
</dbReference>
<keyword evidence="4" id="KW-1185">Reference proteome</keyword>
<name>A0A1I7SA44_BURXY</name>
<proteinExistence type="predicted"/>
<sequence>MNISKLVGFHRFALHSAKPRFFSTAVEETQQEENKWAYNHVEAKKGLFKPKHTVEEQIAYMKSKVYENSYQGLPVHKWYRRNLKGQAYIQPPPRMFCIEKTGKFRLNHACPVCRDEYLFFDYRNPALIEQFLAPGTDQPMDLLKSGLCRDQYIQLKAQLLKAREHGTLEFGIEFRAFDYKLWYENWQEQPELAAFHEHDEEIPLTRKSTKMEHIFQDEQIFFPIHNRERHRDWDEWWKRHDKFAKKAK</sequence>
<dbReference type="PANTHER" id="PTHR13329:SF2">
    <property type="entry name" value="SMALL RIBOSOMAL SUBUNIT PROTEIN MS40"/>
    <property type="match status" value="1"/>
</dbReference>
<dbReference type="InterPro" id="IPR040054">
    <property type="entry name" value="MRPS18B"/>
</dbReference>
<accession>A0A1I7SA44</accession>
<dbReference type="GO" id="GO:0003735">
    <property type="term" value="F:structural constituent of ribosome"/>
    <property type="evidence" value="ECO:0007669"/>
    <property type="project" value="InterPro"/>
</dbReference>